<evidence type="ECO:0000313" key="3">
    <source>
        <dbReference type="Proteomes" id="UP001238163"/>
    </source>
</evidence>
<dbReference type="RefSeq" id="WP_307264823.1">
    <property type="nucleotide sequence ID" value="NZ_JAUSVL010000001.1"/>
</dbReference>
<reference evidence="2" key="1">
    <citation type="submission" date="2023-07" db="EMBL/GenBank/DDBJ databases">
        <title>Genomic Encyclopedia of Type Strains, Phase IV (KMG-IV): sequencing the most valuable type-strain genomes for metagenomic binning, comparative biology and taxonomic classification.</title>
        <authorList>
            <person name="Goeker M."/>
        </authorList>
    </citation>
    <scope>NUCLEOTIDE SEQUENCE</scope>
    <source>
        <strain evidence="2">DSM 24202</strain>
    </source>
</reference>
<evidence type="ECO:0000313" key="2">
    <source>
        <dbReference type="EMBL" id="MDQ0291683.1"/>
    </source>
</evidence>
<comment type="caution">
    <text evidence="2">The sequence shown here is derived from an EMBL/GenBank/DDBJ whole genome shotgun (WGS) entry which is preliminary data.</text>
</comment>
<dbReference type="NCBIfam" id="TIGR01451">
    <property type="entry name" value="B_ant_repeat"/>
    <property type="match status" value="1"/>
</dbReference>
<dbReference type="AlphaFoldDB" id="A0AAE3VK59"/>
<dbReference type="InterPro" id="IPR001434">
    <property type="entry name" value="OmcB-like_DUF11"/>
</dbReference>
<dbReference type="Proteomes" id="UP001238163">
    <property type="component" value="Unassembled WGS sequence"/>
</dbReference>
<dbReference type="Pfam" id="PF01345">
    <property type="entry name" value="DUF11"/>
    <property type="match status" value="1"/>
</dbReference>
<protein>
    <submittedName>
        <fullName evidence="2">Repeat protein (TIGR01451 family)</fullName>
    </submittedName>
</protein>
<name>A0AAE3VK59_9BACT</name>
<accession>A0AAE3VK59</accession>
<feature type="domain" description="DUF11" evidence="1">
    <location>
        <begin position="69"/>
        <end position="143"/>
    </location>
</feature>
<evidence type="ECO:0000259" key="1">
    <source>
        <dbReference type="Pfam" id="PF01345"/>
    </source>
</evidence>
<proteinExistence type="predicted"/>
<dbReference type="InterPro" id="IPR047589">
    <property type="entry name" value="DUF11_rpt"/>
</dbReference>
<organism evidence="2 3">
    <name type="scientific">Oligosphaera ethanolica</name>
    <dbReference type="NCBI Taxonomy" id="760260"/>
    <lineage>
        <taxon>Bacteria</taxon>
        <taxon>Pseudomonadati</taxon>
        <taxon>Lentisphaerota</taxon>
        <taxon>Oligosphaeria</taxon>
        <taxon>Oligosphaerales</taxon>
        <taxon>Oligosphaeraceae</taxon>
        <taxon>Oligosphaera</taxon>
    </lineage>
</organism>
<keyword evidence="3" id="KW-1185">Reference proteome</keyword>
<dbReference type="EMBL" id="JAUSVL010000001">
    <property type="protein sequence ID" value="MDQ0291683.1"/>
    <property type="molecule type" value="Genomic_DNA"/>
</dbReference>
<gene>
    <name evidence="2" type="ORF">J3R75_003790</name>
</gene>
<sequence>MLTETGVNTGVFTGSIMTVSAPAVVLNDGTIQVTSATTVTASYIDGIDANLLRNQARTDSVANAAPMMALTKAVSHDSAPPGSEIIYSIAFRNAGAAAAHTVVIMDAVPAFTRYVPGSMRLGLANSSYDAAAVLTDVADADAGTLNGTLIMFLIHSVAANDGVDLSGTDEGKVFFKVVIE</sequence>